<reference evidence="1" key="1">
    <citation type="submission" date="2016-04" db="EMBL/GenBank/DDBJ databases">
        <authorList>
            <person name="Calderon-Fernandez G.M.Sr."/>
        </authorList>
    </citation>
    <scope>NUCLEOTIDE SEQUENCE</scope>
    <source>
        <strain evidence="1">Int1</strain>
        <tissue evidence="1">Integument</tissue>
    </source>
</reference>
<dbReference type="AlphaFoldDB" id="A0A170Z1A0"/>
<dbReference type="EMBL" id="GEMB01002725">
    <property type="protein sequence ID" value="JAS00470.1"/>
    <property type="molecule type" value="Transcribed_RNA"/>
</dbReference>
<evidence type="ECO:0000313" key="1">
    <source>
        <dbReference type="EMBL" id="JAS00470.1"/>
    </source>
</evidence>
<protein>
    <submittedName>
        <fullName evidence="1">Protein bm164</fullName>
    </submittedName>
</protein>
<name>A0A170Z1A0_TRIIF</name>
<organism evidence="1">
    <name type="scientific">Triatoma infestans</name>
    <name type="common">Assassin bug</name>
    <dbReference type="NCBI Taxonomy" id="30076"/>
    <lineage>
        <taxon>Eukaryota</taxon>
        <taxon>Metazoa</taxon>
        <taxon>Ecdysozoa</taxon>
        <taxon>Arthropoda</taxon>
        <taxon>Hexapoda</taxon>
        <taxon>Insecta</taxon>
        <taxon>Pterygota</taxon>
        <taxon>Neoptera</taxon>
        <taxon>Paraneoptera</taxon>
        <taxon>Hemiptera</taxon>
        <taxon>Heteroptera</taxon>
        <taxon>Panheteroptera</taxon>
        <taxon>Cimicomorpha</taxon>
        <taxon>Reduviidae</taxon>
        <taxon>Triatominae</taxon>
        <taxon>Triatoma</taxon>
    </lineage>
</organism>
<accession>A0A170Z1A0</accession>
<sequence length="22" mass="2689">MIIIINVVIYRIFISFVNVRCY</sequence>
<proteinExistence type="predicted"/>
<reference evidence="1" key="2">
    <citation type="journal article" date="2017" name="J. Med. Entomol.">
        <title>Transcriptome Analysis of the Triatoma infestans (Hemiptera: Reduviidae) Integument.</title>
        <authorList>
            <person name="Calderon-Fernandez G.M."/>
            <person name="Moriconi D.E."/>
            <person name="Dulbecco A.B."/>
            <person name="Juarez M.P."/>
        </authorList>
    </citation>
    <scope>NUCLEOTIDE SEQUENCE</scope>
    <source>
        <strain evidence="1">Int1</strain>
        <tissue evidence="1">Integument</tissue>
    </source>
</reference>